<organism evidence="7 8">
    <name type="scientific">Prosthecodimorpha hirschii</name>
    <dbReference type="NCBI Taxonomy" id="665126"/>
    <lineage>
        <taxon>Bacteria</taxon>
        <taxon>Pseudomonadati</taxon>
        <taxon>Pseudomonadota</taxon>
        <taxon>Alphaproteobacteria</taxon>
        <taxon>Hyphomicrobiales</taxon>
        <taxon>Ancalomicrobiaceae</taxon>
        <taxon>Prosthecodimorpha</taxon>
    </lineage>
</organism>
<dbReference type="SMART" id="SM00304">
    <property type="entry name" value="HAMP"/>
    <property type="match status" value="1"/>
</dbReference>
<dbReference type="RefSeq" id="WP_054357281.1">
    <property type="nucleotide sequence ID" value="NZ_LJYW01000001.1"/>
</dbReference>
<dbReference type="AlphaFoldDB" id="A0A0P6VW61"/>
<keyword evidence="8" id="KW-1185">Reference proteome</keyword>
<dbReference type="Gene3D" id="1.10.287.950">
    <property type="entry name" value="Methyl-accepting chemotaxis protein"/>
    <property type="match status" value="1"/>
</dbReference>
<dbReference type="Proteomes" id="UP000048984">
    <property type="component" value="Unassembled WGS sequence"/>
</dbReference>
<dbReference type="EMBL" id="LJYW01000001">
    <property type="protein sequence ID" value="KPL51118.1"/>
    <property type="molecule type" value="Genomic_DNA"/>
</dbReference>
<evidence type="ECO:0000256" key="1">
    <source>
        <dbReference type="ARBA" id="ARBA00023224"/>
    </source>
</evidence>
<gene>
    <name evidence="7" type="ORF">ABB55_01860</name>
</gene>
<dbReference type="STRING" id="665126.ABB55_01860"/>
<proteinExistence type="inferred from homology"/>
<comment type="similarity">
    <text evidence="2">Belongs to the methyl-accepting chemotaxis (MCP) protein family.</text>
</comment>
<evidence type="ECO:0000256" key="2">
    <source>
        <dbReference type="ARBA" id="ARBA00029447"/>
    </source>
</evidence>
<dbReference type="PROSITE" id="PS50885">
    <property type="entry name" value="HAMP"/>
    <property type="match status" value="1"/>
</dbReference>
<dbReference type="PROSITE" id="PS50111">
    <property type="entry name" value="CHEMOTAXIS_TRANSDUC_2"/>
    <property type="match status" value="1"/>
</dbReference>
<accession>A0A0P6VW61</accession>
<dbReference type="Pfam" id="PF00015">
    <property type="entry name" value="MCPsignal"/>
    <property type="match status" value="1"/>
</dbReference>
<keyword evidence="4" id="KW-0472">Membrane</keyword>
<dbReference type="Pfam" id="PF00672">
    <property type="entry name" value="HAMP"/>
    <property type="match status" value="1"/>
</dbReference>
<keyword evidence="4" id="KW-1133">Transmembrane helix</keyword>
<dbReference type="PANTHER" id="PTHR32089:SF112">
    <property type="entry name" value="LYSOZYME-LIKE PROTEIN-RELATED"/>
    <property type="match status" value="1"/>
</dbReference>
<feature type="domain" description="HAMP" evidence="6">
    <location>
        <begin position="316"/>
        <end position="369"/>
    </location>
</feature>
<keyword evidence="4" id="KW-0812">Transmembrane</keyword>
<evidence type="ECO:0000313" key="8">
    <source>
        <dbReference type="Proteomes" id="UP000048984"/>
    </source>
</evidence>
<evidence type="ECO:0000259" key="5">
    <source>
        <dbReference type="PROSITE" id="PS50111"/>
    </source>
</evidence>
<dbReference type="CDD" id="cd06225">
    <property type="entry name" value="HAMP"/>
    <property type="match status" value="1"/>
</dbReference>
<reference evidence="7 8" key="2">
    <citation type="submission" date="2015-10" db="EMBL/GenBank/DDBJ databases">
        <title>Draft Genome Sequence of Prosthecomicrobium hirschii ATCC 27832.</title>
        <authorList>
            <person name="Daniel J."/>
            <person name="Givan S.A."/>
            <person name="Brun Y.V."/>
            <person name="Brown P.J."/>
        </authorList>
    </citation>
    <scope>NUCLEOTIDE SEQUENCE [LARGE SCALE GENOMIC DNA]</scope>
    <source>
        <strain evidence="7 8">16</strain>
    </source>
</reference>
<dbReference type="SUPFAM" id="SSF58104">
    <property type="entry name" value="Methyl-accepting chemotaxis protein (MCP) signaling domain"/>
    <property type="match status" value="1"/>
</dbReference>
<dbReference type="SMART" id="SM00283">
    <property type="entry name" value="MA"/>
    <property type="match status" value="1"/>
</dbReference>
<reference evidence="7 8" key="1">
    <citation type="submission" date="2015-09" db="EMBL/GenBank/DDBJ databases">
        <authorList>
            <person name="Jackson K.R."/>
            <person name="Lunt B.L."/>
            <person name="Fisher J.N.B."/>
            <person name="Gardner A.V."/>
            <person name="Bailey M.E."/>
            <person name="Deus L.M."/>
            <person name="Earl A.S."/>
            <person name="Gibby P.D."/>
            <person name="Hartmann K.A."/>
            <person name="Liu J.E."/>
            <person name="Manci A.M."/>
            <person name="Nielsen D.A."/>
            <person name="Solomon M.B."/>
            <person name="Breakwell D.P."/>
            <person name="Burnett S.H."/>
            <person name="Grose J.H."/>
        </authorList>
    </citation>
    <scope>NUCLEOTIDE SEQUENCE [LARGE SCALE GENOMIC DNA]</scope>
    <source>
        <strain evidence="7 8">16</strain>
    </source>
</reference>
<comment type="caution">
    <text evidence="7">The sequence shown here is derived from an EMBL/GenBank/DDBJ whole genome shotgun (WGS) entry which is preliminary data.</text>
</comment>
<dbReference type="InterPro" id="IPR003660">
    <property type="entry name" value="HAMP_dom"/>
</dbReference>
<dbReference type="Gene3D" id="6.10.340.10">
    <property type="match status" value="1"/>
</dbReference>
<evidence type="ECO:0000313" key="7">
    <source>
        <dbReference type="EMBL" id="KPL51118.1"/>
    </source>
</evidence>
<feature type="domain" description="Methyl-accepting transducer" evidence="5">
    <location>
        <begin position="409"/>
        <end position="645"/>
    </location>
</feature>
<sequence length="665" mass="67742">MKNGKQSAVPQFGLRAKIGLIAALAGAGVTAVGAVGWHGTMTLDATGRSQQALSRVAIQSAQLDSALRQARADLIAFSASRAEDRVAPMRAAFAVARRTMDELAGSPIATQRAKEIADLAKLVQTATAAVDPLAVAIGRLGFSDNDGLTRELIDAADAIETPIRSATMGGGGEDAYRLAHALVAARLAELRYRTTRDKEAAGNFDSSVARLERSLGRPGVDGETKATVGPALAGYTAAFEAWSKADEAAGQTYRQIIDALDLAEPAIQAISAAAAEGMAAADADLEAARTNTVRLLLLGTLLVLIASVAASVAAGRSLTRPLARLRASMAAIAAGRFDTQVPETDRPDELGEMARALLVFRDRGLEREHLTDAQVRDAESRSRRSESVARLVAAFDETAARSVLRLQDAAGRLAGSAAHVDRSAGSVAAGATAGSSAVGDATDRIDAAADQTRALGRALAAILDQARQSADAAGQAVDQSRRTAATVAAFAELGQRIGEVVGLIRDIAGKTNLLALNATIEAARAGEAGRGFAVVAGEVKSLAAQTAQATEEIAAQVKVIQQTSGDAVAAIGAIDRTISALAAASGALSNAVAGEAGAIDAIVDGMTRATGEAGRGAAAMTDVGGAAAEAVRTAEGVAGLADELGREADRLSSEVRQFLEAVRAA</sequence>
<evidence type="ECO:0000256" key="4">
    <source>
        <dbReference type="SAM" id="Phobius"/>
    </source>
</evidence>
<dbReference type="GO" id="GO:0016020">
    <property type="term" value="C:membrane"/>
    <property type="evidence" value="ECO:0007669"/>
    <property type="project" value="InterPro"/>
</dbReference>
<name>A0A0P6VW61_9HYPH</name>
<feature type="transmembrane region" description="Helical" evidence="4">
    <location>
        <begin position="295"/>
        <end position="315"/>
    </location>
</feature>
<protein>
    <recommendedName>
        <fullName evidence="9">Chemotaxis protein</fullName>
    </recommendedName>
</protein>
<dbReference type="InterPro" id="IPR004089">
    <property type="entry name" value="MCPsignal_dom"/>
</dbReference>
<keyword evidence="1 3" id="KW-0807">Transducer</keyword>
<evidence type="ECO:0000259" key="6">
    <source>
        <dbReference type="PROSITE" id="PS50885"/>
    </source>
</evidence>
<dbReference type="PANTHER" id="PTHR32089">
    <property type="entry name" value="METHYL-ACCEPTING CHEMOTAXIS PROTEIN MCPB"/>
    <property type="match status" value="1"/>
</dbReference>
<evidence type="ECO:0000256" key="3">
    <source>
        <dbReference type="PROSITE-ProRule" id="PRU00284"/>
    </source>
</evidence>
<dbReference type="GO" id="GO:0007165">
    <property type="term" value="P:signal transduction"/>
    <property type="evidence" value="ECO:0007669"/>
    <property type="project" value="UniProtKB-KW"/>
</dbReference>
<feature type="transmembrane region" description="Helical" evidence="4">
    <location>
        <begin position="20"/>
        <end position="39"/>
    </location>
</feature>
<evidence type="ECO:0008006" key="9">
    <source>
        <dbReference type="Google" id="ProtNLM"/>
    </source>
</evidence>